<dbReference type="Gene3D" id="3.30.730.10">
    <property type="entry name" value="AP2/ERF domain"/>
    <property type="match status" value="1"/>
</dbReference>
<dbReference type="InterPro" id="IPR016177">
    <property type="entry name" value="DNA-bd_dom_sf"/>
</dbReference>
<dbReference type="InterPro" id="IPR036955">
    <property type="entry name" value="AP2/ERF_dom_sf"/>
</dbReference>
<evidence type="ECO:0000256" key="6">
    <source>
        <dbReference type="ARBA" id="ARBA00023242"/>
    </source>
</evidence>
<evidence type="ECO:0000256" key="3">
    <source>
        <dbReference type="ARBA" id="ARBA00023125"/>
    </source>
</evidence>
<dbReference type="PANTHER" id="PTHR31985">
    <property type="entry name" value="ETHYLENE-RESPONSIVE TRANSCRIPTION FACTOR ERF042-RELATED"/>
    <property type="match status" value="1"/>
</dbReference>
<dbReference type="Pfam" id="PF00847">
    <property type="entry name" value="AP2"/>
    <property type="match status" value="1"/>
</dbReference>
<feature type="compositionally biased region" description="Low complexity" evidence="8">
    <location>
        <begin position="149"/>
        <end position="160"/>
    </location>
</feature>
<evidence type="ECO:0000256" key="5">
    <source>
        <dbReference type="ARBA" id="ARBA00023163"/>
    </source>
</evidence>
<dbReference type="GO" id="GO:0003677">
    <property type="term" value="F:DNA binding"/>
    <property type="evidence" value="ECO:0007669"/>
    <property type="project" value="UniProtKB-KW"/>
</dbReference>
<evidence type="ECO:0000256" key="1">
    <source>
        <dbReference type="ARBA" id="ARBA00004123"/>
    </source>
</evidence>
<evidence type="ECO:0000256" key="4">
    <source>
        <dbReference type="ARBA" id="ARBA00023159"/>
    </source>
</evidence>
<dbReference type="SUPFAM" id="SSF54171">
    <property type="entry name" value="DNA-binding domain"/>
    <property type="match status" value="1"/>
</dbReference>
<dbReference type="KEGG" id="dzi:111290019"/>
<sequence>MDLNYINQSFRKKRSNRTKGLLMQANGKAYRHPTYRGVRMRSWGKWVSEIREPGKKSRIWLGTFPTAEMAARAHDVASIAIKGQSAYLNFPESAHQLPRPASSSRRDIQEAANKAAYSMIDQQESTEVKTEPCQDEMPVPQSPSSPTLSSETQGSPSSQSMDTENMWVDLPDLSLEANASHRFGDTSWWQQAAGIDPEFQFEETMRWDK</sequence>
<comment type="similarity">
    <text evidence="7">Belongs to the AP2/ERF transcription factor family. ERF subfamily.</text>
</comment>
<keyword evidence="4" id="KW-0010">Activator</keyword>
<dbReference type="GeneID" id="111290019"/>
<dbReference type="CDD" id="cd00018">
    <property type="entry name" value="AP2"/>
    <property type="match status" value="1"/>
</dbReference>
<dbReference type="GO" id="GO:0005634">
    <property type="term" value="C:nucleus"/>
    <property type="evidence" value="ECO:0007669"/>
    <property type="project" value="UniProtKB-SubCell"/>
</dbReference>
<keyword evidence="10" id="KW-1185">Reference proteome</keyword>
<name>A0A6P5Y9T6_DURZI</name>
<organism evidence="10 11">
    <name type="scientific">Durio zibethinus</name>
    <name type="common">Durian</name>
    <dbReference type="NCBI Taxonomy" id="66656"/>
    <lineage>
        <taxon>Eukaryota</taxon>
        <taxon>Viridiplantae</taxon>
        <taxon>Streptophyta</taxon>
        <taxon>Embryophyta</taxon>
        <taxon>Tracheophyta</taxon>
        <taxon>Spermatophyta</taxon>
        <taxon>Magnoliopsida</taxon>
        <taxon>eudicotyledons</taxon>
        <taxon>Gunneridae</taxon>
        <taxon>Pentapetalae</taxon>
        <taxon>rosids</taxon>
        <taxon>malvids</taxon>
        <taxon>Malvales</taxon>
        <taxon>Malvaceae</taxon>
        <taxon>Helicteroideae</taxon>
        <taxon>Durio</taxon>
    </lineage>
</organism>
<evidence type="ECO:0000259" key="9">
    <source>
        <dbReference type="PROSITE" id="PS51032"/>
    </source>
</evidence>
<dbReference type="InterPro" id="IPR051032">
    <property type="entry name" value="AP2/ERF_TF_ERF_subfamily"/>
</dbReference>
<evidence type="ECO:0000256" key="7">
    <source>
        <dbReference type="ARBA" id="ARBA00024343"/>
    </source>
</evidence>
<proteinExistence type="inferred from homology"/>
<feature type="region of interest" description="Disordered" evidence="8">
    <location>
        <begin position="119"/>
        <end position="169"/>
    </location>
</feature>
<keyword evidence="2" id="KW-0805">Transcription regulation</keyword>
<keyword evidence="6" id="KW-0539">Nucleus</keyword>
<evidence type="ECO:0000256" key="8">
    <source>
        <dbReference type="SAM" id="MobiDB-lite"/>
    </source>
</evidence>
<dbReference type="GO" id="GO:0003700">
    <property type="term" value="F:DNA-binding transcription factor activity"/>
    <property type="evidence" value="ECO:0007669"/>
    <property type="project" value="InterPro"/>
</dbReference>
<dbReference type="SMART" id="SM00380">
    <property type="entry name" value="AP2"/>
    <property type="match status" value="1"/>
</dbReference>
<evidence type="ECO:0000313" key="10">
    <source>
        <dbReference type="Proteomes" id="UP000515121"/>
    </source>
</evidence>
<dbReference type="InterPro" id="IPR001471">
    <property type="entry name" value="AP2/ERF_dom"/>
</dbReference>
<dbReference type="PROSITE" id="PS51032">
    <property type="entry name" value="AP2_ERF"/>
    <property type="match status" value="1"/>
</dbReference>
<dbReference type="PANTHER" id="PTHR31985:SF298">
    <property type="entry name" value="ETHYLENE-RESPONSIVE TRANSCRIPTION FACTOR ERF039-LIKE"/>
    <property type="match status" value="1"/>
</dbReference>
<gene>
    <name evidence="11" type="primary">LOC111290019</name>
</gene>
<evidence type="ECO:0000313" key="11">
    <source>
        <dbReference type="RefSeq" id="XP_022737162.1"/>
    </source>
</evidence>
<feature type="region of interest" description="Disordered" evidence="8">
    <location>
        <begin position="94"/>
        <end position="113"/>
    </location>
</feature>
<dbReference type="OrthoDB" id="1932364at2759"/>
<dbReference type="PRINTS" id="PR00367">
    <property type="entry name" value="ETHRSPELEMNT"/>
</dbReference>
<accession>A0A6P5Y9T6</accession>
<keyword evidence="3" id="KW-0238">DNA-binding</keyword>
<reference evidence="11" key="1">
    <citation type="submission" date="2025-08" db="UniProtKB">
        <authorList>
            <consortium name="RefSeq"/>
        </authorList>
    </citation>
    <scope>IDENTIFICATION</scope>
    <source>
        <tissue evidence="11">Fruit stalk</tissue>
    </source>
</reference>
<keyword evidence="5" id="KW-0804">Transcription</keyword>
<dbReference type="AlphaFoldDB" id="A0A6P5Y9T6"/>
<comment type="subcellular location">
    <subcellularLocation>
        <location evidence="1">Nucleus</location>
    </subcellularLocation>
</comment>
<evidence type="ECO:0000256" key="2">
    <source>
        <dbReference type="ARBA" id="ARBA00023015"/>
    </source>
</evidence>
<protein>
    <submittedName>
        <fullName evidence="11">Ethylene-responsive transcription factor ERF039-like</fullName>
    </submittedName>
</protein>
<dbReference type="Proteomes" id="UP000515121">
    <property type="component" value="Unplaced"/>
</dbReference>
<dbReference type="RefSeq" id="XP_022737162.1">
    <property type="nucleotide sequence ID" value="XM_022881427.1"/>
</dbReference>
<feature type="domain" description="AP2/ERF" evidence="9">
    <location>
        <begin position="34"/>
        <end position="91"/>
    </location>
</feature>
<dbReference type="FunFam" id="3.30.730.10:FF:000001">
    <property type="entry name" value="Ethylene-responsive transcription factor 2"/>
    <property type="match status" value="1"/>
</dbReference>